<dbReference type="InterPro" id="IPR022644">
    <property type="entry name" value="De-COase2_N"/>
</dbReference>
<dbReference type="Gene3D" id="3.20.20.10">
    <property type="entry name" value="Alanine racemase"/>
    <property type="match status" value="1"/>
</dbReference>
<dbReference type="AlphaFoldDB" id="A0AAW0IBC2"/>
<evidence type="ECO:0000313" key="5">
    <source>
        <dbReference type="EMBL" id="KAK7811598.1"/>
    </source>
</evidence>
<name>A0AAW0IBC2_MYOGA</name>
<dbReference type="Pfam" id="PF02784">
    <property type="entry name" value="Orn_Arg_deC_N"/>
    <property type="match status" value="1"/>
</dbReference>
<dbReference type="EMBL" id="JBBHLL010000169">
    <property type="protein sequence ID" value="KAK7811598.1"/>
    <property type="molecule type" value="Genomic_DNA"/>
</dbReference>
<sequence>MNSFKRQEFDSHILDEGFTAKDILDQKVNQVSSSDDKDAFYVAVLGDILKDQLRWLKDLPTPLPFMHNDSRAIVSTLAATGTGFDCANKTEIQLVQGLGLPPEGIIYANPGKQVSQIKYAASNGVQMMILTVLSDYFCVFDMEQKLISACICLMLVVAFLDLRIGSLNLKRSPALDKYFLPDSGMRVTTELGRYSVISAFTLAKEQTGSDDEDESNEQTFMYYVSDRVYGTFNCILYDRVHVKVLLPKRPKPDETYYSLNI</sequence>
<feature type="domain" description="Orn/DAP/Arg decarboxylase 2 N-terminal" evidence="4">
    <location>
        <begin position="46"/>
        <end position="129"/>
    </location>
</feature>
<dbReference type="InterPro" id="IPR029066">
    <property type="entry name" value="PLP-binding_barrel"/>
</dbReference>
<dbReference type="Proteomes" id="UP001488838">
    <property type="component" value="Unassembled WGS sequence"/>
</dbReference>
<dbReference type="PANTHER" id="PTHR11482:SF42">
    <property type="entry name" value="ORNITHINE DECARBOXYLASE"/>
    <property type="match status" value="1"/>
</dbReference>
<dbReference type="GO" id="GO:0005737">
    <property type="term" value="C:cytoplasm"/>
    <property type="evidence" value="ECO:0007669"/>
    <property type="project" value="TreeGrafter"/>
</dbReference>
<reference evidence="5 6" key="1">
    <citation type="journal article" date="2023" name="bioRxiv">
        <title>Conserved and derived expression patterns and positive selection on dental genes reveal complex evolutionary context of ever-growing rodent molars.</title>
        <authorList>
            <person name="Calamari Z.T."/>
            <person name="Song A."/>
            <person name="Cohen E."/>
            <person name="Akter M."/>
            <person name="Roy R.D."/>
            <person name="Hallikas O."/>
            <person name="Christensen M.M."/>
            <person name="Li P."/>
            <person name="Marangoni P."/>
            <person name="Jernvall J."/>
            <person name="Klein O.D."/>
        </authorList>
    </citation>
    <scope>NUCLEOTIDE SEQUENCE [LARGE SCALE GENOMIC DNA]</scope>
    <source>
        <strain evidence="5">V071</strain>
    </source>
</reference>
<dbReference type="GO" id="GO:0004586">
    <property type="term" value="F:ornithine decarboxylase activity"/>
    <property type="evidence" value="ECO:0007669"/>
    <property type="project" value="UniProtKB-EC"/>
</dbReference>
<dbReference type="InterPro" id="IPR009006">
    <property type="entry name" value="Ala_racemase/Decarboxylase_C"/>
</dbReference>
<protein>
    <recommendedName>
        <fullName evidence="2">ornithine decarboxylase</fullName>
        <ecNumber evidence="2">4.1.1.17</ecNumber>
    </recommendedName>
</protein>
<evidence type="ECO:0000313" key="6">
    <source>
        <dbReference type="Proteomes" id="UP001488838"/>
    </source>
</evidence>
<proteinExistence type="predicted"/>
<evidence type="ECO:0000256" key="2">
    <source>
        <dbReference type="ARBA" id="ARBA00034138"/>
    </source>
</evidence>
<evidence type="ECO:0000259" key="4">
    <source>
        <dbReference type="Pfam" id="PF02784"/>
    </source>
</evidence>
<dbReference type="SUPFAM" id="SSF51419">
    <property type="entry name" value="PLP-binding barrel"/>
    <property type="match status" value="1"/>
</dbReference>
<dbReference type="PRINTS" id="PR01182">
    <property type="entry name" value="ORNDCRBXLASE"/>
</dbReference>
<dbReference type="PANTHER" id="PTHR11482">
    <property type="entry name" value="ARGININE/DIAMINOPIMELATE/ORNITHINE DECARBOXYLASE"/>
    <property type="match status" value="1"/>
</dbReference>
<dbReference type="SUPFAM" id="SSF50621">
    <property type="entry name" value="Alanine racemase C-terminal domain-like"/>
    <property type="match status" value="1"/>
</dbReference>
<comment type="caution">
    <text evidence="5">The sequence shown here is derived from an EMBL/GenBank/DDBJ whole genome shotgun (WGS) entry which is preliminary data.</text>
</comment>
<evidence type="ECO:0000256" key="1">
    <source>
        <dbReference type="ARBA" id="ARBA00034115"/>
    </source>
</evidence>
<dbReference type="Gene3D" id="2.40.37.10">
    <property type="entry name" value="Lyase, Ornithine Decarboxylase, Chain A, domain 1"/>
    <property type="match status" value="1"/>
</dbReference>
<gene>
    <name evidence="5" type="ORF">U0070_006034</name>
</gene>
<dbReference type="InterPro" id="IPR002433">
    <property type="entry name" value="Orn_de-COase"/>
</dbReference>
<organism evidence="5 6">
    <name type="scientific">Myodes glareolus</name>
    <name type="common">Bank vole</name>
    <name type="synonym">Clethrionomys glareolus</name>
    <dbReference type="NCBI Taxonomy" id="447135"/>
    <lineage>
        <taxon>Eukaryota</taxon>
        <taxon>Metazoa</taxon>
        <taxon>Chordata</taxon>
        <taxon>Craniata</taxon>
        <taxon>Vertebrata</taxon>
        <taxon>Euteleostomi</taxon>
        <taxon>Mammalia</taxon>
        <taxon>Eutheria</taxon>
        <taxon>Euarchontoglires</taxon>
        <taxon>Glires</taxon>
        <taxon>Rodentia</taxon>
        <taxon>Myomorpha</taxon>
        <taxon>Muroidea</taxon>
        <taxon>Cricetidae</taxon>
        <taxon>Arvicolinae</taxon>
        <taxon>Myodes</taxon>
    </lineage>
</organism>
<evidence type="ECO:0000256" key="3">
    <source>
        <dbReference type="ARBA" id="ARBA00049127"/>
    </source>
</evidence>
<accession>A0AAW0IBC2</accession>
<dbReference type="EC" id="4.1.1.17" evidence="2"/>
<comment type="catalytic activity">
    <reaction evidence="3">
        <text>L-ornithine + H(+) = putrescine + CO2</text>
        <dbReference type="Rhea" id="RHEA:22964"/>
        <dbReference type="ChEBI" id="CHEBI:15378"/>
        <dbReference type="ChEBI" id="CHEBI:16526"/>
        <dbReference type="ChEBI" id="CHEBI:46911"/>
        <dbReference type="ChEBI" id="CHEBI:326268"/>
        <dbReference type="EC" id="4.1.1.17"/>
    </reaction>
</comment>
<comment type="pathway">
    <text evidence="1">Amine and polyamine biosynthesis; putrescine biosynthesis via L-ornithine pathway; putrescine from L-ornithine: step 1/1.</text>
</comment>
<dbReference type="GO" id="GO:0033387">
    <property type="term" value="P:putrescine biosynthetic process from arginine, via ornithine"/>
    <property type="evidence" value="ECO:0007669"/>
    <property type="project" value="TreeGrafter"/>
</dbReference>
<keyword evidence="6" id="KW-1185">Reference proteome</keyword>